<dbReference type="Proteomes" id="UP000030993">
    <property type="component" value="Unassembled WGS sequence"/>
</dbReference>
<evidence type="ECO:0000313" key="4">
    <source>
        <dbReference type="EMBL" id="KHM51407.1"/>
    </source>
</evidence>
<dbReference type="InterPro" id="IPR028098">
    <property type="entry name" value="Glyco_trans_4-like_N"/>
</dbReference>
<gene>
    <name evidence="4" type="ORF">NZ47_10640</name>
</gene>
<dbReference type="GO" id="GO:0009103">
    <property type="term" value="P:lipopolysaccharide biosynthetic process"/>
    <property type="evidence" value="ECO:0007669"/>
    <property type="project" value="TreeGrafter"/>
</dbReference>
<proteinExistence type="predicted"/>
<organism evidence="4 5">
    <name type="scientific">Anaerovibrio lipolyticus</name>
    <dbReference type="NCBI Taxonomy" id="82374"/>
    <lineage>
        <taxon>Bacteria</taxon>
        <taxon>Bacillati</taxon>
        <taxon>Bacillota</taxon>
        <taxon>Negativicutes</taxon>
        <taxon>Selenomonadales</taxon>
        <taxon>Selenomonadaceae</taxon>
        <taxon>Anaerovibrio</taxon>
    </lineage>
</organism>
<comment type="caution">
    <text evidence="4">The sequence shown here is derived from an EMBL/GenBank/DDBJ whole genome shotgun (WGS) entry which is preliminary data.</text>
</comment>
<feature type="domain" description="Glycosyl transferase family 1" evidence="2">
    <location>
        <begin position="224"/>
        <end position="389"/>
    </location>
</feature>
<reference evidence="4 5" key="1">
    <citation type="journal article" date="2013" name="PLoS ONE">
        <title>Identification and characterization of three novel lipases belonging to families II and V from Anaerovibrio lipolyticus 5ST.</title>
        <authorList>
            <person name="Prive F."/>
            <person name="Kaderbhai N.N."/>
            <person name="Girdwood S."/>
            <person name="Worgan H.J."/>
            <person name="Pinloche E."/>
            <person name="Scollan N.D."/>
            <person name="Huws S.A."/>
            <person name="Newbold C.J."/>
        </authorList>
    </citation>
    <scope>NUCLEOTIDE SEQUENCE [LARGE SCALE GENOMIC DNA]</scope>
    <source>
        <strain evidence="4 5">5S</strain>
    </source>
</reference>
<dbReference type="AlphaFoldDB" id="A0A0B2JZM6"/>
<dbReference type="PANTHER" id="PTHR46401">
    <property type="entry name" value="GLYCOSYLTRANSFERASE WBBK-RELATED"/>
    <property type="match status" value="1"/>
</dbReference>
<protein>
    <submittedName>
        <fullName evidence="4">Glycosyl transferase</fullName>
    </submittedName>
</protein>
<dbReference type="GO" id="GO:0016757">
    <property type="term" value="F:glycosyltransferase activity"/>
    <property type="evidence" value="ECO:0007669"/>
    <property type="project" value="InterPro"/>
</dbReference>
<evidence type="ECO:0000313" key="5">
    <source>
        <dbReference type="Proteomes" id="UP000030993"/>
    </source>
</evidence>
<accession>A0A0B2JZM6</accession>
<dbReference type="Pfam" id="PF00534">
    <property type="entry name" value="Glycos_transf_1"/>
    <property type="match status" value="1"/>
</dbReference>
<keyword evidence="5" id="KW-1185">Reference proteome</keyword>
<dbReference type="InterPro" id="IPR001296">
    <property type="entry name" value="Glyco_trans_1"/>
</dbReference>
<name>A0A0B2JZM6_9FIRM</name>
<evidence type="ECO:0000259" key="3">
    <source>
        <dbReference type="Pfam" id="PF13439"/>
    </source>
</evidence>
<dbReference type="PANTHER" id="PTHR46401:SF2">
    <property type="entry name" value="GLYCOSYLTRANSFERASE WBBK-RELATED"/>
    <property type="match status" value="1"/>
</dbReference>
<keyword evidence="1 4" id="KW-0808">Transferase</keyword>
<dbReference type="Pfam" id="PF13439">
    <property type="entry name" value="Glyco_transf_4"/>
    <property type="match status" value="1"/>
</dbReference>
<dbReference type="Gene3D" id="3.40.50.2000">
    <property type="entry name" value="Glycogen Phosphorylase B"/>
    <property type="match status" value="2"/>
</dbReference>
<dbReference type="STRING" id="82374.NZ47_10640"/>
<dbReference type="SUPFAM" id="SSF53756">
    <property type="entry name" value="UDP-Glycosyltransferase/glycogen phosphorylase"/>
    <property type="match status" value="1"/>
</dbReference>
<sequence>MNILYINHYAGGLKYGMEFRPYYLAREWVKNGHRVRIVAGDYSHLRTENPNVEKDFQIDMVDGIEYQWIKSGRYAGNGVGRLLSMIRFIAKLYFNVTRMIIDFKPDVVISSSTYPLDAFPAKKIADSVNARYVHEIHDMWPITPMELYGMSKWHPFVMIMQIGENYFCRNAYKVVSILPCAKEYLVQHGMAGDKFAHVPNGINLADWSSLADIPEQYKNTIMEAKREGRFVIGFFGSHTKSYSLDILLKALSKCDQNKLFVAFLGNGNYKDYLIKLTDQLKLDKKCYAFFDAVPKIAVPSFTALLDACYVAAINNKMFKFGIGMNKLFDSMMSGKPLLYAVNAPNNFAEEYDCGISVEAENVDALVVGINELLHSPPEKLLEMGNNGKRAVLSKYNYEALAKMFLDAVK</sequence>
<feature type="domain" description="Glycosyltransferase subfamily 4-like N-terminal" evidence="3">
    <location>
        <begin position="16"/>
        <end position="205"/>
    </location>
</feature>
<dbReference type="CDD" id="cd03794">
    <property type="entry name" value="GT4_WbuB-like"/>
    <property type="match status" value="1"/>
</dbReference>
<dbReference type="RefSeq" id="WP_039210405.1">
    <property type="nucleotide sequence ID" value="NZ_JSCE01000199.1"/>
</dbReference>
<dbReference type="EMBL" id="JSCE01000199">
    <property type="protein sequence ID" value="KHM51407.1"/>
    <property type="molecule type" value="Genomic_DNA"/>
</dbReference>
<evidence type="ECO:0000259" key="2">
    <source>
        <dbReference type="Pfam" id="PF00534"/>
    </source>
</evidence>
<evidence type="ECO:0000256" key="1">
    <source>
        <dbReference type="ARBA" id="ARBA00022679"/>
    </source>
</evidence>